<comment type="caution">
    <text evidence="1">The sequence shown here is derived from an EMBL/GenBank/DDBJ whole genome shotgun (WGS) entry which is preliminary data.</text>
</comment>
<organism evidence="1 2">
    <name type="scientific">Artomyces pyxidatus</name>
    <dbReference type="NCBI Taxonomy" id="48021"/>
    <lineage>
        <taxon>Eukaryota</taxon>
        <taxon>Fungi</taxon>
        <taxon>Dikarya</taxon>
        <taxon>Basidiomycota</taxon>
        <taxon>Agaricomycotina</taxon>
        <taxon>Agaricomycetes</taxon>
        <taxon>Russulales</taxon>
        <taxon>Auriscalpiaceae</taxon>
        <taxon>Artomyces</taxon>
    </lineage>
</organism>
<protein>
    <submittedName>
        <fullName evidence="1">Uncharacterized protein</fullName>
    </submittedName>
</protein>
<accession>A0ACB8TEK6</accession>
<gene>
    <name evidence="1" type="ORF">BV25DRAFT_1252607</name>
</gene>
<sequence length="271" mass="30406">MSLNAWLWESRSDVHWTDSRVSAERSAATLRLAAPHVVGLAAEPAYIFILILLLAQSEYSPEKYVVDMEYLSNPLTQASCFAVHKSYAGEEDMNATCIHPHKGRIWFVVCSASRLAPETGFDAPRCVRAIRQYREPKQPHGKRAGARSERRTYFTPPSVYGATTSITMVYVVQEHACNTSWWFVAVPQRRGEILFSDLLLVHVLTALSDDTLSYSKRQMWARQYAVSTMHISTRFLAQMNVSILASRSHSLQYPCSGVPRQDVGAGHGPSI</sequence>
<keyword evidence="2" id="KW-1185">Reference proteome</keyword>
<evidence type="ECO:0000313" key="2">
    <source>
        <dbReference type="Proteomes" id="UP000814140"/>
    </source>
</evidence>
<reference evidence="1" key="1">
    <citation type="submission" date="2021-03" db="EMBL/GenBank/DDBJ databases">
        <authorList>
            <consortium name="DOE Joint Genome Institute"/>
            <person name="Ahrendt S."/>
            <person name="Looney B.P."/>
            <person name="Miyauchi S."/>
            <person name="Morin E."/>
            <person name="Drula E."/>
            <person name="Courty P.E."/>
            <person name="Chicoki N."/>
            <person name="Fauchery L."/>
            <person name="Kohler A."/>
            <person name="Kuo A."/>
            <person name="Labutti K."/>
            <person name="Pangilinan J."/>
            <person name="Lipzen A."/>
            <person name="Riley R."/>
            <person name="Andreopoulos W."/>
            <person name="He G."/>
            <person name="Johnson J."/>
            <person name="Barry K.W."/>
            <person name="Grigoriev I.V."/>
            <person name="Nagy L."/>
            <person name="Hibbett D."/>
            <person name="Henrissat B."/>
            <person name="Matheny P.B."/>
            <person name="Labbe J."/>
            <person name="Martin F."/>
        </authorList>
    </citation>
    <scope>NUCLEOTIDE SEQUENCE</scope>
    <source>
        <strain evidence="1">HHB10654</strain>
    </source>
</reference>
<reference evidence="1" key="2">
    <citation type="journal article" date="2022" name="New Phytol.">
        <title>Evolutionary transition to the ectomycorrhizal habit in the genomes of a hyperdiverse lineage of mushroom-forming fungi.</title>
        <authorList>
            <person name="Looney B."/>
            <person name="Miyauchi S."/>
            <person name="Morin E."/>
            <person name="Drula E."/>
            <person name="Courty P.E."/>
            <person name="Kohler A."/>
            <person name="Kuo A."/>
            <person name="LaButti K."/>
            <person name="Pangilinan J."/>
            <person name="Lipzen A."/>
            <person name="Riley R."/>
            <person name="Andreopoulos W."/>
            <person name="He G."/>
            <person name="Johnson J."/>
            <person name="Nolan M."/>
            <person name="Tritt A."/>
            <person name="Barry K.W."/>
            <person name="Grigoriev I.V."/>
            <person name="Nagy L.G."/>
            <person name="Hibbett D."/>
            <person name="Henrissat B."/>
            <person name="Matheny P.B."/>
            <person name="Labbe J."/>
            <person name="Martin F.M."/>
        </authorList>
    </citation>
    <scope>NUCLEOTIDE SEQUENCE</scope>
    <source>
        <strain evidence="1">HHB10654</strain>
    </source>
</reference>
<name>A0ACB8TEK6_9AGAM</name>
<evidence type="ECO:0000313" key="1">
    <source>
        <dbReference type="EMBL" id="KAI0066872.1"/>
    </source>
</evidence>
<dbReference type="EMBL" id="MU277191">
    <property type="protein sequence ID" value="KAI0066872.1"/>
    <property type="molecule type" value="Genomic_DNA"/>
</dbReference>
<dbReference type="Proteomes" id="UP000814140">
    <property type="component" value="Unassembled WGS sequence"/>
</dbReference>
<proteinExistence type="predicted"/>